<dbReference type="PANTHER" id="PTHR19136:SF81">
    <property type="entry name" value="MOLYBDENUM COFACTOR GUANYLYLTRANSFERASE"/>
    <property type="match status" value="1"/>
</dbReference>
<sequence>MKSAFILVGGMASRANGLPKYEFTYDGKTFLEKQVEELRLCTDEIFIIGRNKDQEALIPHFFGVSFIHDIRQGQGPAGGVHAGAWNSGGDYFFITACDMPFLSCKVISYLFTAAKGYGGAVPFWEDGKYEPLCAVYSRSSVREYYENHQNRRLSLLIKGINAKLIPVTDIRNIDPGIDVFVNINDLQSLSSLNEKID</sequence>
<comment type="caution">
    <text evidence="9">The sequence shown here is derived from an EMBL/GenBank/DDBJ whole genome shotgun (WGS) entry which is preliminary data.</text>
</comment>
<name>A0A2V2NJ15_9EURY</name>
<feature type="domain" description="MobA-like NTP transferase" evidence="8">
    <location>
        <begin position="4"/>
        <end position="154"/>
    </location>
</feature>
<evidence type="ECO:0000256" key="3">
    <source>
        <dbReference type="ARBA" id="ARBA00022723"/>
    </source>
</evidence>
<dbReference type="CDD" id="cd02503">
    <property type="entry name" value="MobA"/>
    <property type="match status" value="1"/>
</dbReference>
<dbReference type="Proteomes" id="UP000245934">
    <property type="component" value="Unassembled WGS sequence"/>
</dbReference>
<dbReference type="InterPro" id="IPR013482">
    <property type="entry name" value="Molybde_CF_guanTrfase"/>
</dbReference>
<keyword evidence="9" id="KW-0548">Nucleotidyltransferase</keyword>
<keyword evidence="4" id="KW-0547">Nucleotide-binding</keyword>
<dbReference type="PANTHER" id="PTHR19136">
    <property type="entry name" value="MOLYBDENUM COFACTOR GUANYLYLTRANSFERASE"/>
    <property type="match status" value="1"/>
</dbReference>
<organism evidence="9 10">
    <name type="scientific">Methanospirillum stamsii</name>
    <dbReference type="NCBI Taxonomy" id="1277351"/>
    <lineage>
        <taxon>Archaea</taxon>
        <taxon>Methanobacteriati</taxon>
        <taxon>Methanobacteriota</taxon>
        <taxon>Stenosarchaea group</taxon>
        <taxon>Methanomicrobia</taxon>
        <taxon>Methanomicrobiales</taxon>
        <taxon>Methanospirillaceae</taxon>
        <taxon>Methanospirillum</taxon>
    </lineage>
</organism>
<proteinExistence type="predicted"/>
<dbReference type="GO" id="GO:0006777">
    <property type="term" value="P:Mo-molybdopterin cofactor biosynthetic process"/>
    <property type="evidence" value="ECO:0007669"/>
    <property type="project" value="UniProtKB-KW"/>
</dbReference>
<evidence type="ECO:0000256" key="2">
    <source>
        <dbReference type="ARBA" id="ARBA00022679"/>
    </source>
</evidence>
<evidence type="ECO:0000256" key="4">
    <source>
        <dbReference type="ARBA" id="ARBA00022741"/>
    </source>
</evidence>
<keyword evidence="6" id="KW-0342">GTP-binding</keyword>
<dbReference type="Gene3D" id="3.90.550.10">
    <property type="entry name" value="Spore Coat Polysaccharide Biosynthesis Protein SpsA, Chain A"/>
    <property type="match status" value="1"/>
</dbReference>
<evidence type="ECO:0000256" key="7">
    <source>
        <dbReference type="ARBA" id="ARBA00023150"/>
    </source>
</evidence>
<evidence type="ECO:0000256" key="6">
    <source>
        <dbReference type="ARBA" id="ARBA00023134"/>
    </source>
</evidence>
<dbReference type="GO" id="GO:0005525">
    <property type="term" value="F:GTP binding"/>
    <property type="evidence" value="ECO:0007669"/>
    <property type="project" value="UniProtKB-KW"/>
</dbReference>
<dbReference type="OrthoDB" id="28434at2157"/>
<dbReference type="InterPro" id="IPR025877">
    <property type="entry name" value="MobA-like_NTP_Trfase"/>
</dbReference>
<dbReference type="GO" id="GO:0046872">
    <property type="term" value="F:metal ion binding"/>
    <property type="evidence" value="ECO:0007669"/>
    <property type="project" value="UniProtKB-KW"/>
</dbReference>
<dbReference type="EMBL" id="QGMZ01000011">
    <property type="protein sequence ID" value="PWR75323.1"/>
    <property type="molecule type" value="Genomic_DNA"/>
</dbReference>
<keyword evidence="1" id="KW-0963">Cytoplasm</keyword>
<keyword evidence="3" id="KW-0479">Metal-binding</keyword>
<keyword evidence="5" id="KW-0460">Magnesium</keyword>
<evidence type="ECO:0000256" key="5">
    <source>
        <dbReference type="ARBA" id="ARBA00022842"/>
    </source>
</evidence>
<accession>A0A2V2NJ15</accession>
<dbReference type="GO" id="GO:0016779">
    <property type="term" value="F:nucleotidyltransferase activity"/>
    <property type="evidence" value="ECO:0007669"/>
    <property type="project" value="UniProtKB-KW"/>
</dbReference>
<protein>
    <submittedName>
        <fullName evidence="9">Molybdenum cofactor guanylyltransferase</fullName>
    </submittedName>
</protein>
<evidence type="ECO:0000259" key="8">
    <source>
        <dbReference type="Pfam" id="PF12804"/>
    </source>
</evidence>
<dbReference type="Pfam" id="PF12804">
    <property type="entry name" value="NTP_transf_3"/>
    <property type="match status" value="1"/>
</dbReference>
<dbReference type="InterPro" id="IPR029044">
    <property type="entry name" value="Nucleotide-diphossugar_trans"/>
</dbReference>
<gene>
    <name evidence="9" type="ORF">DLD82_05950</name>
</gene>
<keyword evidence="10" id="KW-1185">Reference proteome</keyword>
<dbReference type="RefSeq" id="WP_109940184.1">
    <property type="nucleotide sequence ID" value="NZ_CP176366.1"/>
</dbReference>
<evidence type="ECO:0000256" key="1">
    <source>
        <dbReference type="ARBA" id="ARBA00022490"/>
    </source>
</evidence>
<keyword evidence="2 9" id="KW-0808">Transferase</keyword>
<dbReference type="GeneID" id="97610751"/>
<dbReference type="AlphaFoldDB" id="A0A2V2NJ15"/>
<reference evidence="9 10" key="1">
    <citation type="submission" date="2018-05" db="EMBL/GenBank/DDBJ databases">
        <title>Draft genome of Methanospirillum stamsii Pt1.</title>
        <authorList>
            <person name="Dueholm M.S."/>
            <person name="Nielsen P.H."/>
            <person name="Bakmann L.F."/>
            <person name="Otzen D.E."/>
        </authorList>
    </citation>
    <scope>NUCLEOTIDE SEQUENCE [LARGE SCALE GENOMIC DNA]</scope>
    <source>
        <strain evidence="9 10">Pt1</strain>
    </source>
</reference>
<dbReference type="SUPFAM" id="SSF53448">
    <property type="entry name" value="Nucleotide-diphospho-sugar transferases"/>
    <property type="match status" value="1"/>
</dbReference>
<evidence type="ECO:0000313" key="9">
    <source>
        <dbReference type="EMBL" id="PWR75323.1"/>
    </source>
</evidence>
<keyword evidence="7" id="KW-0501">Molybdenum cofactor biosynthesis</keyword>
<evidence type="ECO:0000313" key="10">
    <source>
        <dbReference type="Proteomes" id="UP000245934"/>
    </source>
</evidence>